<feature type="non-terminal residue" evidence="1">
    <location>
        <position position="1"/>
    </location>
</feature>
<organism evidence="1 2">
    <name type="scientific">Funneliformis caledonium</name>
    <dbReference type="NCBI Taxonomy" id="1117310"/>
    <lineage>
        <taxon>Eukaryota</taxon>
        <taxon>Fungi</taxon>
        <taxon>Fungi incertae sedis</taxon>
        <taxon>Mucoromycota</taxon>
        <taxon>Glomeromycotina</taxon>
        <taxon>Glomeromycetes</taxon>
        <taxon>Glomerales</taxon>
        <taxon>Glomeraceae</taxon>
        <taxon>Funneliformis</taxon>
    </lineage>
</organism>
<evidence type="ECO:0000313" key="2">
    <source>
        <dbReference type="Proteomes" id="UP000789570"/>
    </source>
</evidence>
<proteinExistence type="predicted"/>
<comment type="caution">
    <text evidence="1">The sequence shown here is derived from an EMBL/GenBank/DDBJ whole genome shotgun (WGS) entry which is preliminary data.</text>
</comment>
<sequence>NLCSATVTIQPVCEGCRRRPQIPRSHARLVGDGALKTLGCVIERVGSRVRFMVAEGVALGWVRNLALHTNGYGVLNRQMWLKRVGGLPTGRSIRQRKEGAGRFFK</sequence>
<protein>
    <submittedName>
        <fullName evidence="1">2044_t:CDS:1</fullName>
    </submittedName>
</protein>
<dbReference type="EMBL" id="CAJVPQ010005302">
    <property type="protein sequence ID" value="CAG8667637.1"/>
    <property type="molecule type" value="Genomic_DNA"/>
</dbReference>
<name>A0A9N9E6Z0_9GLOM</name>
<reference evidence="1" key="1">
    <citation type="submission" date="2021-06" db="EMBL/GenBank/DDBJ databases">
        <authorList>
            <person name="Kallberg Y."/>
            <person name="Tangrot J."/>
            <person name="Rosling A."/>
        </authorList>
    </citation>
    <scope>NUCLEOTIDE SEQUENCE</scope>
    <source>
        <strain evidence="1">UK204</strain>
    </source>
</reference>
<evidence type="ECO:0000313" key="1">
    <source>
        <dbReference type="EMBL" id="CAG8667637.1"/>
    </source>
</evidence>
<accession>A0A9N9E6Z0</accession>
<gene>
    <name evidence="1" type="ORF">FCALED_LOCUS11856</name>
</gene>
<keyword evidence="2" id="KW-1185">Reference proteome</keyword>
<dbReference type="Proteomes" id="UP000789570">
    <property type="component" value="Unassembled WGS sequence"/>
</dbReference>
<dbReference type="AlphaFoldDB" id="A0A9N9E6Z0"/>